<evidence type="ECO:0008006" key="4">
    <source>
        <dbReference type="Google" id="ProtNLM"/>
    </source>
</evidence>
<keyword evidence="1" id="KW-0732">Signal</keyword>
<dbReference type="EMBL" id="VIKS01000009">
    <property type="protein sequence ID" value="TQV87094.1"/>
    <property type="molecule type" value="Genomic_DNA"/>
</dbReference>
<sequence length="144" mass="16718">MKFTISAIILFAALAFPTESKAVLFCKWSAPQNPTFGWFHNTERFETRAFYEVHSTSQCAFPKTDSNGRYRYRFYANPSPGPSKKVYVSLKDNSKYHVYATIGFDKRADTVKQCVKYKKTSGIYKSMKYWFTQDKCKTFTVVDS</sequence>
<keyword evidence="3" id="KW-1185">Reference proteome</keyword>
<proteinExistence type="predicted"/>
<name>A0A545UCA5_9GAMM</name>
<reference evidence="2 3" key="1">
    <citation type="submission" date="2019-07" db="EMBL/GenBank/DDBJ databases">
        <title>Draft genome for Aliikangiella sp. M105.</title>
        <authorList>
            <person name="Wang G."/>
        </authorList>
    </citation>
    <scope>NUCLEOTIDE SEQUENCE [LARGE SCALE GENOMIC DNA]</scope>
    <source>
        <strain evidence="2 3">M105</strain>
    </source>
</reference>
<dbReference type="AlphaFoldDB" id="A0A545UCA5"/>
<feature type="chain" id="PRO_5021833579" description="DUF3617 family protein" evidence="1">
    <location>
        <begin position="23"/>
        <end position="144"/>
    </location>
</feature>
<organism evidence="2 3">
    <name type="scientific">Aliikangiella coralliicola</name>
    <dbReference type="NCBI Taxonomy" id="2592383"/>
    <lineage>
        <taxon>Bacteria</taxon>
        <taxon>Pseudomonadati</taxon>
        <taxon>Pseudomonadota</taxon>
        <taxon>Gammaproteobacteria</taxon>
        <taxon>Oceanospirillales</taxon>
        <taxon>Pleioneaceae</taxon>
        <taxon>Aliikangiella</taxon>
    </lineage>
</organism>
<dbReference type="RefSeq" id="WP_142932088.1">
    <property type="nucleotide sequence ID" value="NZ_ML660165.1"/>
</dbReference>
<evidence type="ECO:0000313" key="3">
    <source>
        <dbReference type="Proteomes" id="UP000315439"/>
    </source>
</evidence>
<gene>
    <name evidence="2" type="ORF">FLL46_14915</name>
</gene>
<comment type="caution">
    <text evidence="2">The sequence shown here is derived from an EMBL/GenBank/DDBJ whole genome shotgun (WGS) entry which is preliminary data.</text>
</comment>
<evidence type="ECO:0000256" key="1">
    <source>
        <dbReference type="SAM" id="SignalP"/>
    </source>
</evidence>
<feature type="signal peptide" evidence="1">
    <location>
        <begin position="1"/>
        <end position="22"/>
    </location>
</feature>
<evidence type="ECO:0000313" key="2">
    <source>
        <dbReference type="EMBL" id="TQV87094.1"/>
    </source>
</evidence>
<dbReference type="Proteomes" id="UP000315439">
    <property type="component" value="Unassembled WGS sequence"/>
</dbReference>
<protein>
    <recommendedName>
        <fullName evidence="4">DUF3617 family protein</fullName>
    </recommendedName>
</protein>
<accession>A0A545UCA5</accession>